<evidence type="ECO:0000256" key="1">
    <source>
        <dbReference type="SAM" id="Phobius"/>
    </source>
</evidence>
<keyword evidence="1" id="KW-1133">Transmembrane helix</keyword>
<gene>
    <name evidence="2" type="ORF">rCG_62171</name>
</gene>
<dbReference type="AlphaFoldDB" id="A6HBA2"/>
<name>A6HBA2_RAT</name>
<dbReference type="EMBL" id="CH473947">
    <property type="protein sequence ID" value="EDM03307.1"/>
    <property type="molecule type" value="Genomic_DNA"/>
</dbReference>
<organism evidence="2 3">
    <name type="scientific">Rattus norvegicus</name>
    <name type="common">Rat</name>
    <dbReference type="NCBI Taxonomy" id="10116"/>
    <lineage>
        <taxon>Eukaryota</taxon>
        <taxon>Metazoa</taxon>
        <taxon>Chordata</taxon>
        <taxon>Craniata</taxon>
        <taxon>Vertebrata</taxon>
        <taxon>Euteleostomi</taxon>
        <taxon>Mammalia</taxon>
        <taxon>Eutheria</taxon>
        <taxon>Euarchontoglires</taxon>
        <taxon>Glires</taxon>
        <taxon>Rodentia</taxon>
        <taxon>Myomorpha</taxon>
        <taxon>Muroidea</taxon>
        <taxon>Muridae</taxon>
        <taxon>Murinae</taxon>
        <taxon>Rattus</taxon>
    </lineage>
</organism>
<protein>
    <submittedName>
        <fullName evidence="2">RCG62171</fullName>
    </submittedName>
</protein>
<keyword evidence="1" id="KW-0812">Transmembrane</keyword>
<proteinExistence type="predicted"/>
<keyword evidence="1" id="KW-0472">Membrane</keyword>
<evidence type="ECO:0000313" key="2">
    <source>
        <dbReference type="EMBL" id="EDM03307.1"/>
    </source>
</evidence>
<reference evidence="3" key="1">
    <citation type="submission" date="2005-09" db="EMBL/GenBank/DDBJ databases">
        <authorList>
            <person name="Mural R.J."/>
            <person name="Li P.W."/>
            <person name="Adams M.D."/>
            <person name="Amanatides P.G."/>
            <person name="Baden-Tillson H."/>
            <person name="Barnstead M."/>
            <person name="Chin S.H."/>
            <person name="Dew I."/>
            <person name="Evans C.A."/>
            <person name="Ferriera S."/>
            <person name="Flanigan M."/>
            <person name="Fosler C."/>
            <person name="Glodek A."/>
            <person name="Gu Z."/>
            <person name="Holt R.A."/>
            <person name="Jennings D."/>
            <person name="Kraft C.L."/>
            <person name="Lu F."/>
            <person name="Nguyen T."/>
            <person name="Nusskern D.R."/>
            <person name="Pfannkoch C.M."/>
            <person name="Sitter C."/>
            <person name="Sutton G.G."/>
            <person name="Venter J.C."/>
            <person name="Wang Z."/>
            <person name="Woodage T."/>
            <person name="Zheng X.H."/>
            <person name="Zhong F."/>
        </authorList>
    </citation>
    <scope>NUCLEOTIDE SEQUENCE [LARGE SCALE GENOMIC DNA]</scope>
    <source>
        <strain>BN</strain>
        <strain evidence="3">Sprague-Dawley</strain>
    </source>
</reference>
<evidence type="ECO:0000313" key="3">
    <source>
        <dbReference type="Proteomes" id="UP000234681"/>
    </source>
</evidence>
<accession>A6HBA2</accession>
<feature type="transmembrane region" description="Helical" evidence="1">
    <location>
        <begin position="48"/>
        <end position="70"/>
    </location>
</feature>
<sequence length="74" mass="7769">MVGPGGLQFPAGKLAADGELPALSVGSFNKPQTQHCLLQALTVSPNSAVAHILPVFTTTPGHVLFAFLYLRQIL</sequence>
<dbReference type="Proteomes" id="UP000234681">
    <property type="component" value="Chromosome 6"/>
</dbReference>